<feature type="domain" description="HTH araC/xylS-type" evidence="2">
    <location>
        <begin position="192"/>
        <end position="246"/>
    </location>
</feature>
<dbReference type="InterPro" id="IPR018060">
    <property type="entry name" value="HTH_AraC"/>
</dbReference>
<reference evidence="3" key="1">
    <citation type="submission" date="2020-10" db="EMBL/GenBank/DDBJ databases">
        <authorList>
            <person name="Gilroy R."/>
        </authorList>
    </citation>
    <scope>NUCLEOTIDE SEQUENCE</scope>
    <source>
        <strain evidence="3">CHK178-757</strain>
    </source>
</reference>
<evidence type="ECO:0000256" key="1">
    <source>
        <dbReference type="ARBA" id="ARBA00023125"/>
    </source>
</evidence>
<dbReference type="Pfam" id="PF02311">
    <property type="entry name" value="AraC_binding"/>
    <property type="match status" value="1"/>
</dbReference>
<dbReference type="InterPro" id="IPR011051">
    <property type="entry name" value="RmlC_Cupin_sf"/>
</dbReference>
<dbReference type="GO" id="GO:0043565">
    <property type="term" value="F:sequence-specific DNA binding"/>
    <property type="evidence" value="ECO:0007669"/>
    <property type="project" value="InterPro"/>
</dbReference>
<dbReference type="InterPro" id="IPR003313">
    <property type="entry name" value="AraC-bd"/>
</dbReference>
<dbReference type="Proteomes" id="UP000823927">
    <property type="component" value="Unassembled WGS sequence"/>
</dbReference>
<evidence type="ECO:0000259" key="2">
    <source>
        <dbReference type="PROSITE" id="PS01124"/>
    </source>
</evidence>
<dbReference type="SUPFAM" id="SSF51182">
    <property type="entry name" value="RmlC-like cupins"/>
    <property type="match status" value="1"/>
</dbReference>
<evidence type="ECO:0000313" key="3">
    <source>
        <dbReference type="EMBL" id="HIS46412.1"/>
    </source>
</evidence>
<dbReference type="Gene3D" id="2.60.120.10">
    <property type="entry name" value="Jelly Rolls"/>
    <property type="match status" value="1"/>
</dbReference>
<dbReference type="PANTHER" id="PTHR43280">
    <property type="entry name" value="ARAC-FAMILY TRANSCRIPTIONAL REGULATOR"/>
    <property type="match status" value="1"/>
</dbReference>
<protein>
    <submittedName>
        <fullName evidence="3">Helix-turn-helix transcriptional regulator</fullName>
    </submittedName>
</protein>
<gene>
    <name evidence="3" type="ORF">IAB46_02455</name>
</gene>
<proteinExistence type="predicted"/>
<sequence>MLPPILLNDDRFERVRYDQPNYPIYIRRGLLSLYPDYRAPNHWHDDIELISVLKGQMKYNINGEIVDLKEGHGIFVNSGQMHFGFSDEHNECDFYCILSHPILLCPIPPFENDFVLPLMQNKSLPFLELHPHISWQKEILAHIGSLYPEKGHPSASLRALSAFARIWALLWEHAPEDDGKENRQSQNLAIIKNMVTFIQKNFRKKISLEDIAAAGAVGQSKCCKLFDQYFSQSPNVYLNRYRLEKSICLRDPATPDGIPFFIISHSLYQRL</sequence>
<evidence type="ECO:0000313" key="4">
    <source>
        <dbReference type="Proteomes" id="UP000823927"/>
    </source>
</evidence>
<reference evidence="3" key="2">
    <citation type="journal article" date="2021" name="PeerJ">
        <title>Extensive microbial diversity within the chicken gut microbiome revealed by metagenomics and culture.</title>
        <authorList>
            <person name="Gilroy R."/>
            <person name="Ravi A."/>
            <person name="Getino M."/>
            <person name="Pursley I."/>
            <person name="Horton D.L."/>
            <person name="Alikhan N.F."/>
            <person name="Baker D."/>
            <person name="Gharbi K."/>
            <person name="Hall N."/>
            <person name="Watson M."/>
            <person name="Adriaenssens E.M."/>
            <person name="Foster-Nyarko E."/>
            <person name="Jarju S."/>
            <person name="Secka A."/>
            <person name="Antonio M."/>
            <person name="Oren A."/>
            <person name="Chaudhuri R.R."/>
            <person name="La Ragione R."/>
            <person name="Hildebrand F."/>
            <person name="Pallen M.J."/>
        </authorList>
    </citation>
    <scope>NUCLEOTIDE SEQUENCE</scope>
    <source>
        <strain evidence="3">CHK178-757</strain>
    </source>
</reference>
<dbReference type="PROSITE" id="PS01124">
    <property type="entry name" value="HTH_ARAC_FAMILY_2"/>
    <property type="match status" value="1"/>
</dbReference>
<accession>A0A9D1F3G1</accession>
<keyword evidence="1" id="KW-0238">DNA-binding</keyword>
<dbReference type="PANTHER" id="PTHR43280:SF28">
    <property type="entry name" value="HTH-TYPE TRANSCRIPTIONAL ACTIVATOR RHAS"/>
    <property type="match status" value="1"/>
</dbReference>
<dbReference type="AlphaFoldDB" id="A0A9D1F3G1"/>
<comment type="caution">
    <text evidence="3">The sequence shown here is derived from an EMBL/GenBank/DDBJ whole genome shotgun (WGS) entry which is preliminary data.</text>
</comment>
<dbReference type="Gene3D" id="1.10.10.60">
    <property type="entry name" value="Homeodomain-like"/>
    <property type="match status" value="1"/>
</dbReference>
<dbReference type="GO" id="GO:0003700">
    <property type="term" value="F:DNA-binding transcription factor activity"/>
    <property type="evidence" value="ECO:0007669"/>
    <property type="project" value="InterPro"/>
</dbReference>
<dbReference type="CDD" id="cd02208">
    <property type="entry name" value="cupin_RmlC-like"/>
    <property type="match status" value="1"/>
</dbReference>
<dbReference type="EMBL" id="DVIT01000012">
    <property type="protein sequence ID" value="HIS46412.1"/>
    <property type="molecule type" value="Genomic_DNA"/>
</dbReference>
<dbReference type="InterPro" id="IPR014710">
    <property type="entry name" value="RmlC-like_jellyroll"/>
</dbReference>
<name>A0A9D1F3G1_9FIRM</name>
<organism evidence="3 4">
    <name type="scientific">Candidatus Scybalocola faecigallinarum</name>
    <dbReference type="NCBI Taxonomy" id="2840941"/>
    <lineage>
        <taxon>Bacteria</taxon>
        <taxon>Bacillati</taxon>
        <taxon>Bacillota</taxon>
        <taxon>Clostridia</taxon>
        <taxon>Lachnospirales</taxon>
        <taxon>Lachnospiraceae</taxon>
        <taxon>Lachnospiraceae incertae sedis</taxon>
        <taxon>Candidatus Scybalocola (ex Gilroy et al. 2021)</taxon>
    </lineage>
</organism>